<protein>
    <submittedName>
        <fullName evidence="1">Cytochrome P450</fullName>
    </submittedName>
</protein>
<name>A0ACB8SIR4_9AGAM</name>
<sequence>MASSWTTVSGNLNATPVLLVVGLLTFCIVRYLRSPWRKLPPGPRGLPFLGNIRELSDSRWLTSSAPKETYGEIMYLSVIGQPIMVLNSQRVAADLLDRRARIYSSRPRLILASEIYTGGVDIALAYHNDIWRRMRRAVHEGLSASAVKRYNPIQAKEAAILALDLLANGSEWNTSLRRHSASLIMSTVYDTPTITPGDPVGYEPVKKINDHGVRMQRILMPGSSWVEIFPWMKKIPSRFAKWKRLGEYWFARDTELFQGLLGKVKNDISHGIENETLGATLLKQQDRSELSDLEIAWLGGTMFVAGADTTSISLGWWLFAMLLNPDAQKRAQAELDAVVGRDRVPTFSDLPRLPYIRAMVKETLRWRPALPFALPHSTTEDDWYEGMFIPKGTVCIPNIKPCNLDPAIYGDDAALFVPERHLDAEGALKPGHADTKEEGHVAYGFGRRICVGRHMANDTMAIAMATALWAAEFHRAKDEHGVDLPLDPDDYVDNHAIQRPVPFKCNTVLRFPEALDLLAEERDRQG</sequence>
<accession>A0ACB8SIR4</accession>
<proteinExistence type="predicted"/>
<comment type="caution">
    <text evidence="1">The sequence shown here is derived from an EMBL/GenBank/DDBJ whole genome shotgun (WGS) entry which is preliminary data.</text>
</comment>
<keyword evidence="2" id="KW-1185">Reference proteome</keyword>
<evidence type="ECO:0000313" key="2">
    <source>
        <dbReference type="Proteomes" id="UP000814140"/>
    </source>
</evidence>
<organism evidence="1 2">
    <name type="scientific">Artomyces pyxidatus</name>
    <dbReference type="NCBI Taxonomy" id="48021"/>
    <lineage>
        <taxon>Eukaryota</taxon>
        <taxon>Fungi</taxon>
        <taxon>Dikarya</taxon>
        <taxon>Basidiomycota</taxon>
        <taxon>Agaricomycotina</taxon>
        <taxon>Agaricomycetes</taxon>
        <taxon>Russulales</taxon>
        <taxon>Auriscalpiaceae</taxon>
        <taxon>Artomyces</taxon>
    </lineage>
</organism>
<evidence type="ECO:0000313" key="1">
    <source>
        <dbReference type="EMBL" id="KAI0056132.1"/>
    </source>
</evidence>
<dbReference type="EMBL" id="MU277270">
    <property type="protein sequence ID" value="KAI0056132.1"/>
    <property type="molecule type" value="Genomic_DNA"/>
</dbReference>
<dbReference type="Proteomes" id="UP000814140">
    <property type="component" value="Unassembled WGS sequence"/>
</dbReference>
<reference evidence="1" key="1">
    <citation type="submission" date="2021-03" db="EMBL/GenBank/DDBJ databases">
        <authorList>
            <consortium name="DOE Joint Genome Institute"/>
            <person name="Ahrendt S."/>
            <person name="Looney B.P."/>
            <person name="Miyauchi S."/>
            <person name="Morin E."/>
            <person name="Drula E."/>
            <person name="Courty P.E."/>
            <person name="Chicoki N."/>
            <person name="Fauchery L."/>
            <person name="Kohler A."/>
            <person name="Kuo A."/>
            <person name="Labutti K."/>
            <person name="Pangilinan J."/>
            <person name="Lipzen A."/>
            <person name="Riley R."/>
            <person name="Andreopoulos W."/>
            <person name="He G."/>
            <person name="Johnson J."/>
            <person name="Barry K.W."/>
            <person name="Grigoriev I.V."/>
            <person name="Nagy L."/>
            <person name="Hibbett D."/>
            <person name="Henrissat B."/>
            <person name="Matheny P.B."/>
            <person name="Labbe J."/>
            <person name="Martin F."/>
        </authorList>
    </citation>
    <scope>NUCLEOTIDE SEQUENCE</scope>
    <source>
        <strain evidence="1">HHB10654</strain>
    </source>
</reference>
<reference evidence="1" key="2">
    <citation type="journal article" date="2022" name="New Phytol.">
        <title>Evolutionary transition to the ectomycorrhizal habit in the genomes of a hyperdiverse lineage of mushroom-forming fungi.</title>
        <authorList>
            <person name="Looney B."/>
            <person name="Miyauchi S."/>
            <person name="Morin E."/>
            <person name="Drula E."/>
            <person name="Courty P.E."/>
            <person name="Kohler A."/>
            <person name="Kuo A."/>
            <person name="LaButti K."/>
            <person name="Pangilinan J."/>
            <person name="Lipzen A."/>
            <person name="Riley R."/>
            <person name="Andreopoulos W."/>
            <person name="He G."/>
            <person name="Johnson J."/>
            <person name="Nolan M."/>
            <person name="Tritt A."/>
            <person name="Barry K.W."/>
            <person name="Grigoriev I.V."/>
            <person name="Nagy L.G."/>
            <person name="Hibbett D."/>
            <person name="Henrissat B."/>
            <person name="Matheny P.B."/>
            <person name="Labbe J."/>
            <person name="Martin F.M."/>
        </authorList>
    </citation>
    <scope>NUCLEOTIDE SEQUENCE</scope>
    <source>
        <strain evidence="1">HHB10654</strain>
    </source>
</reference>
<gene>
    <name evidence="1" type="ORF">BV25DRAFT_1832509</name>
</gene>